<name>A0A2A8HD88_9BACI</name>
<dbReference type="EMBL" id="NUBY01000074">
    <property type="protein sequence ID" value="PEQ04949.1"/>
    <property type="molecule type" value="Genomic_DNA"/>
</dbReference>
<sequence length="65" mass="7358">MPANKAFLDAVKNTCNIDDYTLSLGIFNKATNECIGWCCTGIKDEPPTPNREFMYATSSEYQNDW</sequence>
<comment type="caution">
    <text evidence="1">The sequence shown here is derived from an EMBL/GenBank/DDBJ whole genome shotgun (WGS) entry which is preliminary data.</text>
</comment>
<proteinExistence type="predicted"/>
<evidence type="ECO:0000313" key="2">
    <source>
        <dbReference type="Proteomes" id="UP000220841"/>
    </source>
</evidence>
<evidence type="ECO:0000313" key="1">
    <source>
        <dbReference type="EMBL" id="PEQ04949.1"/>
    </source>
</evidence>
<reference evidence="1 2" key="1">
    <citation type="submission" date="2017-09" db="EMBL/GenBank/DDBJ databases">
        <title>Large-scale bioinformatics analysis of Bacillus genomes uncovers conserved roles of natural products in bacterial physiology.</title>
        <authorList>
            <consortium name="Agbiome Team Llc"/>
            <person name="Bleich R.M."/>
            <person name="Grubbs K.J."/>
            <person name="Santa Maria K.C."/>
            <person name="Allen S.E."/>
            <person name="Farag S."/>
            <person name="Shank E.A."/>
            <person name="Bowers A."/>
        </authorList>
    </citation>
    <scope>NUCLEOTIDE SEQUENCE [LARGE SCALE GENOMIC DNA]</scope>
    <source>
        <strain evidence="1 2">AFS021349</strain>
    </source>
</reference>
<dbReference type="AlphaFoldDB" id="A0A2A8HD88"/>
<dbReference type="Proteomes" id="UP000220841">
    <property type="component" value="Unassembled WGS sequence"/>
</dbReference>
<gene>
    <name evidence="1" type="ORF">CN585_16540</name>
</gene>
<organism evidence="1 2">
    <name type="scientific">Bacillus toyonensis</name>
    <dbReference type="NCBI Taxonomy" id="155322"/>
    <lineage>
        <taxon>Bacteria</taxon>
        <taxon>Bacillati</taxon>
        <taxon>Bacillota</taxon>
        <taxon>Bacilli</taxon>
        <taxon>Bacillales</taxon>
        <taxon>Bacillaceae</taxon>
        <taxon>Bacillus</taxon>
        <taxon>Bacillus cereus group</taxon>
    </lineage>
</organism>
<protein>
    <submittedName>
        <fullName evidence="1">Uncharacterized protein</fullName>
    </submittedName>
</protein>
<accession>A0A2A8HD88</accession>